<protein>
    <submittedName>
        <fullName evidence="1">Gag-pol polyprotein</fullName>
    </submittedName>
</protein>
<dbReference type="HOGENOM" id="CLU_134717_3_0_1"/>
<dbReference type="Gramene" id="PGSC0003DMT400095790">
    <property type="protein sequence ID" value="PGSC0003DMT400095790"/>
    <property type="gene ID" value="PGSC0003DMG400045361"/>
</dbReference>
<sequence length="132" mass="15145">MEDDNVNQGVPLQAHQAPVDRLVENVIHAEFRLTIQMLAQPVMAQSNKEEVVALVNLNVNSSASRVRHFARMNPFEFHGAEVEEDPQRFIDEVCKLLSIMGVSLEEKVELSTYKLKDVAQVWYDRWKGERPV</sequence>
<dbReference type="Proteomes" id="UP000011115">
    <property type="component" value="Unassembled WGS sequence"/>
</dbReference>
<dbReference type="EnsemblPlants" id="PGSC0003DMT400095790">
    <property type="protein sequence ID" value="PGSC0003DMT400095790"/>
    <property type="gene ID" value="PGSC0003DMG400045361"/>
</dbReference>
<dbReference type="InParanoid" id="M1DX26"/>
<organism evidence="1 2">
    <name type="scientific">Solanum tuberosum</name>
    <name type="common">Potato</name>
    <dbReference type="NCBI Taxonomy" id="4113"/>
    <lineage>
        <taxon>Eukaryota</taxon>
        <taxon>Viridiplantae</taxon>
        <taxon>Streptophyta</taxon>
        <taxon>Embryophyta</taxon>
        <taxon>Tracheophyta</taxon>
        <taxon>Spermatophyta</taxon>
        <taxon>Magnoliopsida</taxon>
        <taxon>eudicotyledons</taxon>
        <taxon>Gunneridae</taxon>
        <taxon>Pentapetalae</taxon>
        <taxon>asterids</taxon>
        <taxon>lamiids</taxon>
        <taxon>Solanales</taxon>
        <taxon>Solanaceae</taxon>
        <taxon>Solanoideae</taxon>
        <taxon>Solaneae</taxon>
        <taxon>Solanum</taxon>
    </lineage>
</organism>
<reference evidence="1" key="2">
    <citation type="submission" date="2015-06" db="UniProtKB">
        <authorList>
            <consortium name="EnsemblPlants"/>
        </authorList>
    </citation>
    <scope>IDENTIFICATION</scope>
    <source>
        <strain evidence="1">DM1-3 516 R44</strain>
    </source>
</reference>
<evidence type="ECO:0000313" key="1">
    <source>
        <dbReference type="EnsemblPlants" id="PGSC0003DMT400095790"/>
    </source>
</evidence>
<keyword evidence="2" id="KW-1185">Reference proteome</keyword>
<name>M1DX26_SOLTU</name>
<reference evidence="2" key="1">
    <citation type="journal article" date="2011" name="Nature">
        <title>Genome sequence and analysis of the tuber crop potato.</title>
        <authorList>
            <consortium name="The Potato Genome Sequencing Consortium"/>
        </authorList>
    </citation>
    <scope>NUCLEOTIDE SEQUENCE [LARGE SCALE GENOMIC DNA]</scope>
    <source>
        <strain evidence="2">cv. DM1-3 516 R44</strain>
    </source>
</reference>
<accession>M1DX26</accession>
<dbReference type="AlphaFoldDB" id="M1DX26"/>
<evidence type="ECO:0000313" key="2">
    <source>
        <dbReference type="Proteomes" id="UP000011115"/>
    </source>
</evidence>
<dbReference type="PaxDb" id="4113-PGSC0003DMT400095790"/>
<proteinExistence type="predicted"/>